<evidence type="ECO:0000313" key="2">
    <source>
        <dbReference type="Proteomes" id="UP001152798"/>
    </source>
</evidence>
<dbReference type="EMBL" id="OV725081">
    <property type="protein sequence ID" value="CAH1400992.1"/>
    <property type="molecule type" value="Genomic_DNA"/>
</dbReference>
<evidence type="ECO:0000313" key="1">
    <source>
        <dbReference type="EMBL" id="CAH1400992.1"/>
    </source>
</evidence>
<reference evidence="1" key="1">
    <citation type="submission" date="2022-01" db="EMBL/GenBank/DDBJ databases">
        <authorList>
            <person name="King R."/>
        </authorList>
    </citation>
    <scope>NUCLEOTIDE SEQUENCE</scope>
</reference>
<organism evidence="1 2">
    <name type="scientific">Nezara viridula</name>
    <name type="common">Southern green stink bug</name>
    <name type="synonym">Cimex viridulus</name>
    <dbReference type="NCBI Taxonomy" id="85310"/>
    <lineage>
        <taxon>Eukaryota</taxon>
        <taxon>Metazoa</taxon>
        <taxon>Ecdysozoa</taxon>
        <taxon>Arthropoda</taxon>
        <taxon>Hexapoda</taxon>
        <taxon>Insecta</taxon>
        <taxon>Pterygota</taxon>
        <taxon>Neoptera</taxon>
        <taxon>Paraneoptera</taxon>
        <taxon>Hemiptera</taxon>
        <taxon>Heteroptera</taxon>
        <taxon>Panheteroptera</taxon>
        <taxon>Pentatomomorpha</taxon>
        <taxon>Pentatomoidea</taxon>
        <taxon>Pentatomidae</taxon>
        <taxon>Pentatominae</taxon>
        <taxon>Nezara</taxon>
    </lineage>
</organism>
<dbReference type="AlphaFoldDB" id="A0A9P0MSH1"/>
<proteinExistence type="predicted"/>
<protein>
    <submittedName>
        <fullName evidence="1">Uncharacterized protein</fullName>
    </submittedName>
</protein>
<name>A0A9P0MSH1_NEZVI</name>
<sequence>MKTNLFLDADSEDSAKHEVNNEFDCISLSPDNQPLEVLLEEESDEKSNVQLCKNEKKGLSGNDRFPVAVGKEIDI</sequence>
<dbReference type="Proteomes" id="UP001152798">
    <property type="component" value="Chromosome 5"/>
</dbReference>
<accession>A0A9P0MSH1</accession>
<gene>
    <name evidence="1" type="ORF">NEZAVI_LOCUS10111</name>
</gene>
<keyword evidence="2" id="KW-1185">Reference proteome</keyword>